<reference evidence="1 2" key="1">
    <citation type="submission" date="2018-10" db="EMBL/GenBank/DDBJ databases">
        <title>Improved assembly of the deer mouse Peromyscus maniculatus genome.</title>
        <authorList>
            <person name="Lassance J.-M."/>
            <person name="Hoekstra H.E."/>
        </authorList>
    </citation>
    <scope>NUCLEOTIDE SEQUENCE [LARGE SCALE GENOMIC DNA]</scope>
</reference>
<accession>A0A8C8UBH5</accession>
<reference evidence="1" key="2">
    <citation type="submission" date="2025-08" db="UniProtKB">
        <authorList>
            <consortium name="Ensembl"/>
        </authorList>
    </citation>
    <scope>IDENTIFICATION</scope>
</reference>
<name>A0A8C8UBH5_PERMB</name>
<evidence type="ECO:0000313" key="1">
    <source>
        <dbReference type="Ensembl" id="ENSPEMP00000032797.1"/>
    </source>
</evidence>
<sequence>MPSSCLSLSLGISNTHLSFESISSPGSAFFHTACRFEVSGGANTLCTMNLCLASRLGS</sequence>
<dbReference type="GeneTree" id="ENSGT01100000265452"/>
<evidence type="ECO:0000313" key="2">
    <source>
        <dbReference type="Proteomes" id="UP000694547"/>
    </source>
</evidence>
<reference evidence="1" key="3">
    <citation type="submission" date="2025-09" db="UniProtKB">
        <authorList>
            <consortium name="Ensembl"/>
        </authorList>
    </citation>
    <scope>IDENTIFICATION</scope>
</reference>
<dbReference type="Ensembl" id="ENSPEMT00000040487.1">
    <property type="protein sequence ID" value="ENSPEMP00000032797.1"/>
    <property type="gene ID" value="ENSPEMG00000029156.1"/>
</dbReference>
<dbReference type="AlphaFoldDB" id="A0A8C8UBH5"/>
<proteinExistence type="predicted"/>
<protein>
    <submittedName>
        <fullName evidence="1">Uncharacterized protein</fullName>
    </submittedName>
</protein>
<dbReference type="Proteomes" id="UP000694547">
    <property type="component" value="Chromosome 19"/>
</dbReference>
<organism evidence="1 2">
    <name type="scientific">Peromyscus maniculatus bairdii</name>
    <name type="common">Prairie deer mouse</name>
    <dbReference type="NCBI Taxonomy" id="230844"/>
    <lineage>
        <taxon>Eukaryota</taxon>
        <taxon>Metazoa</taxon>
        <taxon>Chordata</taxon>
        <taxon>Craniata</taxon>
        <taxon>Vertebrata</taxon>
        <taxon>Euteleostomi</taxon>
        <taxon>Mammalia</taxon>
        <taxon>Eutheria</taxon>
        <taxon>Euarchontoglires</taxon>
        <taxon>Glires</taxon>
        <taxon>Rodentia</taxon>
        <taxon>Myomorpha</taxon>
        <taxon>Muroidea</taxon>
        <taxon>Cricetidae</taxon>
        <taxon>Neotominae</taxon>
        <taxon>Peromyscus</taxon>
    </lineage>
</organism>
<keyword evidence="2" id="KW-1185">Reference proteome</keyword>